<sequence length="287" mass="31260">MTVVLDSKDLARIDEEYKADSQVWSYLTGGNGVSAADFVGANEVRINKLSGFVDAAAYKRGQDNARSTISVAKETVKLTHEDWFGYDLDQFDMDENGAYTVENVVREHNKMITIPHRDKVAVQKLYNSAGKKATGSITKDNALDAYDTAEAYMFDNEVPGGYVMFVSSAYYTALKQSAAVTRTFSTDGTMTINGIDRRVAQLDGGVPIVRVSSDRLKGTGITSEHVNFILTPLSAIAPIVKYDSVSVIDPSTDRSGNRWTIKGLSYYDAIVLDNAKKGIYVAATAGV</sequence>
<name>A0A3G6K364_LACDL</name>
<dbReference type="AlphaFoldDB" id="A0A3G6K364"/>
<protein>
    <submittedName>
        <fullName evidence="1">Capsid protein</fullName>
    </submittedName>
</protein>
<reference evidence="1" key="1">
    <citation type="submission" date="2018-07" db="EMBL/GenBank/DDBJ databases">
        <authorList>
            <person name="Somerville V."/>
        </authorList>
    </citation>
    <scope>NUCLEOTIDE SEQUENCE</scope>
    <source>
        <strain evidence="1">NWC_2_2</strain>
    </source>
</reference>
<proteinExistence type="predicted"/>
<dbReference type="EMBL" id="CP031023">
    <property type="protein sequence ID" value="AZA16433.1"/>
    <property type="molecule type" value="Genomic_DNA"/>
</dbReference>
<evidence type="ECO:0000313" key="1">
    <source>
        <dbReference type="EMBL" id="AZA16433.1"/>
    </source>
</evidence>
<gene>
    <name evidence="1" type="ORF">DQL93_08005</name>
</gene>
<organism evidence="1">
    <name type="scientific">Lactobacillus delbrueckii subsp. lactis</name>
    <dbReference type="NCBI Taxonomy" id="29397"/>
    <lineage>
        <taxon>Bacteria</taxon>
        <taxon>Bacillati</taxon>
        <taxon>Bacillota</taxon>
        <taxon>Bacilli</taxon>
        <taxon>Lactobacillales</taxon>
        <taxon>Lactobacillaceae</taxon>
        <taxon>Lactobacillus</taxon>
    </lineage>
</organism>
<accession>A0A3G6K364</accession>